<feature type="compositionally biased region" description="Pro residues" evidence="1">
    <location>
        <begin position="84"/>
        <end position="95"/>
    </location>
</feature>
<dbReference type="EMBL" id="KV919304">
    <property type="protein sequence ID" value="OSX70146.1"/>
    <property type="molecule type" value="Genomic_DNA"/>
</dbReference>
<evidence type="ECO:0000256" key="1">
    <source>
        <dbReference type="SAM" id="MobiDB-lite"/>
    </source>
</evidence>
<reference evidence="2 3" key="1">
    <citation type="submission" date="2017-03" db="EMBL/GenBank/DDBJ databases">
        <title>WGS assembly of Porphyra umbilicalis.</title>
        <authorList>
            <person name="Brawley S.H."/>
            <person name="Blouin N.A."/>
            <person name="Ficko-Blean E."/>
            <person name="Wheeler G.L."/>
            <person name="Lohr M."/>
            <person name="Goodson H.V."/>
            <person name="Jenkins J.W."/>
            <person name="Blaby-Haas C.E."/>
            <person name="Helliwell K.E."/>
            <person name="Chan C."/>
            <person name="Marriage T."/>
            <person name="Bhattacharya D."/>
            <person name="Klein A.S."/>
            <person name="Badis Y."/>
            <person name="Brodie J."/>
            <person name="Cao Y."/>
            <person name="Collen J."/>
            <person name="Dittami S.M."/>
            <person name="Gachon C.M."/>
            <person name="Green B.R."/>
            <person name="Karpowicz S."/>
            <person name="Kim J.W."/>
            <person name="Kudahl U."/>
            <person name="Lin S."/>
            <person name="Michel G."/>
            <person name="Mittag M."/>
            <person name="Olson B.J."/>
            <person name="Pangilinan J."/>
            <person name="Peng Y."/>
            <person name="Qiu H."/>
            <person name="Shu S."/>
            <person name="Singer J.T."/>
            <person name="Smith A.G."/>
            <person name="Sprecher B.N."/>
            <person name="Wagner V."/>
            <person name="Wang W."/>
            <person name="Wang Z.-Y."/>
            <person name="Yan J."/>
            <person name="Yarish C."/>
            <person name="Zoeuner-Riek S."/>
            <person name="Zhuang Y."/>
            <person name="Zou Y."/>
            <person name="Lindquist E.A."/>
            <person name="Grimwood J."/>
            <person name="Barry K."/>
            <person name="Rokhsar D.S."/>
            <person name="Schmutz J."/>
            <person name="Stiller J.W."/>
            <person name="Grossman A.R."/>
            <person name="Prochnik S.E."/>
        </authorList>
    </citation>
    <scope>NUCLEOTIDE SEQUENCE [LARGE SCALE GENOMIC DNA]</scope>
    <source>
        <strain evidence="2">4086291</strain>
    </source>
</reference>
<evidence type="ECO:0000313" key="3">
    <source>
        <dbReference type="Proteomes" id="UP000218209"/>
    </source>
</evidence>
<evidence type="ECO:0000313" key="2">
    <source>
        <dbReference type="EMBL" id="OSX70146.1"/>
    </source>
</evidence>
<sequence>MAPDPRLVIGATVHAKAKHVRSPVECAKVYGSLSNVKMLNGTVTAVERVMTSKQHSTWLTARFEVPNKVYVKRLGLLNFRAGPAPDPALPPPPTPTSSSAPRIA</sequence>
<accession>A0A1X6NNT2</accession>
<dbReference type="Proteomes" id="UP000218209">
    <property type="component" value="Unassembled WGS sequence"/>
</dbReference>
<dbReference type="AlphaFoldDB" id="A0A1X6NNT2"/>
<protein>
    <submittedName>
        <fullName evidence="2">Uncharacterized protein</fullName>
    </submittedName>
</protein>
<feature type="region of interest" description="Disordered" evidence="1">
    <location>
        <begin position="82"/>
        <end position="104"/>
    </location>
</feature>
<dbReference type="PRINTS" id="PR00049">
    <property type="entry name" value="WILMSTUMOUR"/>
</dbReference>
<name>A0A1X6NNT2_PORUM</name>
<keyword evidence="3" id="KW-1185">Reference proteome</keyword>
<proteinExistence type="predicted"/>
<organism evidence="2 3">
    <name type="scientific">Porphyra umbilicalis</name>
    <name type="common">Purple laver</name>
    <name type="synonym">Red alga</name>
    <dbReference type="NCBI Taxonomy" id="2786"/>
    <lineage>
        <taxon>Eukaryota</taxon>
        <taxon>Rhodophyta</taxon>
        <taxon>Bangiophyceae</taxon>
        <taxon>Bangiales</taxon>
        <taxon>Bangiaceae</taxon>
        <taxon>Porphyra</taxon>
    </lineage>
</organism>
<gene>
    <name evidence="2" type="ORF">BU14_0883s0001</name>
</gene>